<feature type="domain" description="CCHC-type" evidence="3">
    <location>
        <begin position="118"/>
        <end position="133"/>
    </location>
</feature>
<dbReference type="AlphaFoldDB" id="A0A915JV05"/>
<dbReference type="InterPro" id="IPR001878">
    <property type="entry name" value="Znf_CCHC"/>
</dbReference>
<evidence type="ECO:0000259" key="3">
    <source>
        <dbReference type="PROSITE" id="PS50158"/>
    </source>
</evidence>
<dbReference type="SUPFAM" id="SSF57756">
    <property type="entry name" value="Retrovirus zinc finger-like domains"/>
    <property type="match status" value="1"/>
</dbReference>
<feature type="region of interest" description="Disordered" evidence="2">
    <location>
        <begin position="43"/>
        <end position="90"/>
    </location>
</feature>
<feature type="compositionally biased region" description="Gly residues" evidence="2">
    <location>
        <begin position="53"/>
        <end position="62"/>
    </location>
</feature>
<evidence type="ECO:0000256" key="2">
    <source>
        <dbReference type="SAM" id="MobiDB-lite"/>
    </source>
</evidence>
<name>A0A915JV05_ROMCU</name>
<reference evidence="5" key="1">
    <citation type="submission" date="2022-11" db="UniProtKB">
        <authorList>
            <consortium name="WormBaseParasite"/>
        </authorList>
    </citation>
    <scope>IDENTIFICATION</scope>
</reference>
<keyword evidence="1" id="KW-0862">Zinc</keyword>
<protein>
    <submittedName>
        <fullName evidence="5">CCHC-type domain-containing protein</fullName>
    </submittedName>
</protein>
<dbReference type="GO" id="GO:0008270">
    <property type="term" value="F:zinc ion binding"/>
    <property type="evidence" value="ECO:0007669"/>
    <property type="project" value="UniProtKB-KW"/>
</dbReference>
<keyword evidence="1" id="KW-0479">Metal-binding</keyword>
<accession>A0A915JV05</accession>
<dbReference type="WBParaSite" id="nRc.2.0.1.t30111-RA">
    <property type="protein sequence ID" value="nRc.2.0.1.t30111-RA"/>
    <property type="gene ID" value="nRc.2.0.1.g30111"/>
</dbReference>
<keyword evidence="1" id="KW-0863">Zinc-finger</keyword>
<sequence>NSNEIVRKLEIAVSRIEKTLNKKQHIRYCSFCKSNMHSTQNCRQVRNSNGNANGNGGNGNGDYGNNNNYRGNGNNYGNGSNRNYGNQNENYENRNYRQAPCQICNRSRHLTTQCRSPCRNCGRTGHKTIHCRQPRWTEPLCICCYCPKHAHPETMQRNYSTPIRNLLKSKKKTLWWSKTILNSKINLHSKIKLNDRI</sequence>
<proteinExistence type="predicted"/>
<organism evidence="4 5">
    <name type="scientific">Romanomermis culicivorax</name>
    <name type="common">Nematode worm</name>
    <dbReference type="NCBI Taxonomy" id="13658"/>
    <lineage>
        <taxon>Eukaryota</taxon>
        <taxon>Metazoa</taxon>
        <taxon>Ecdysozoa</taxon>
        <taxon>Nematoda</taxon>
        <taxon>Enoplea</taxon>
        <taxon>Dorylaimia</taxon>
        <taxon>Mermithida</taxon>
        <taxon>Mermithoidea</taxon>
        <taxon>Mermithidae</taxon>
        <taxon>Romanomermis</taxon>
    </lineage>
</organism>
<feature type="compositionally biased region" description="Low complexity" evidence="2">
    <location>
        <begin position="63"/>
        <end position="90"/>
    </location>
</feature>
<evidence type="ECO:0000256" key="1">
    <source>
        <dbReference type="PROSITE-ProRule" id="PRU00047"/>
    </source>
</evidence>
<dbReference type="SMART" id="SM00343">
    <property type="entry name" value="ZnF_C2HC"/>
    <property type="match status" value="3"/>
</dbReference>
<dbReference type="PROSITE" id="PS50158">
    <property type="entry name" value="ZF_CCHC"/>
    <property type="match status" value="1"/>
</dbReference>
<evidence type="ECO:0000313" key="4">
    <source>
        <dbReference type="Proteomes" id="UP000887565"/>
    </source>
</evidence>
<dbReference type="InterPro" id="IPR036875">
    <property type="entry name" value="Znf_CCHC_sf"/>
</dbReference>
<dbReference type="Proteomes" id="UP000887565">
    <property type="component" value="Unplaced"/>
</dbReference>
<dbReference type="GO" id="GO:0019899">
    <property type="term" value="F:enzyme binding"/>
    <property type="evidence" value="ECO:0007669"/>
    <property type="project" value="UniProtKB-ARBA"/>
</dbReference>
<keyword evidence="4" id="KW-1185">Reference proteome</keyword>
<dbReference type="GO" id="GO:0003676">
    <property type="term" value="F:nucleic acid binding"/>
    <property type="evidence" value="ECO:0007669"/>
    <property type="project" value="InterPro"/>
</dbReference>
<evidence type="ECO:0000313" key="5">
    <source>
        <dbReference type="WBParaSite" id="nRc.2.0.1.t30111-RA"/>
    </source>
</evidence>